<keyword evidence="1" id="KW-0472">Membrane</keyword>
<reference evidence="2 3" key="1">
    <citation type="journal article" date="2016" name="Nat. Commun.">
        <title>Thousands of microbial genomes shed light on interconnected biogeochemical processes in an aquifer system.</title>
        <authorList>
            <person name="Anantharaman K."/>
            <person name="Brown C.T."/>
            <person name="Hug L.A."/>
            <person name="Sharon I."/>
            <person name="Castelle C.J."/>
            <person name="Probst A.J."/>
            <person name="Thomas B.C."/>
            <person name="Singh A."/>
            <person name="Wilkins M.J."/>
            <person name="Karaoz U."/>
            <person name="Brodie E.L."/>
            <person name="Williams K.H."/>
            <person name="Hubbard S.S."/>
            <person name="Banfield J.F."/>
        </authorList>
    </citation>
    <scope>NUCLEOTIDE SEQUENCE [LARGE SCALE GENOMIC DNA]</scope>
</reference>
<keyword evidence="1" id="KW-0812">Transmembrane</keyword>
<comment type="caution">
    <text evidence="2">The sequence shown here is derived from an EMBL/GenBank/DDBJ whole genome shotgun (WGS) entry which is preliminary data.</text>
</comment>
<accession>A0A1F5GWK4</accession>
<dbReference type="EMBL" id="MFBJ01000028">
    <property type="protein sequence ID" value="OGD96195.1"/>
    <property type="molecule type" value="Genomic_DNA"/>
</dbReference>
<proteinExistence type="predicted"/>
<evidence type="ECO:0000313" key="2">
    <source>
        <dbReference type="EMBL" id="OGD96195.1"/>
    </source>
</evidence>
<organism evidence="2 3">
    <name type="scientific">Candidatus Curtissbacteria bacterium RIFCSPHIGHO2_12_FULL_38_9b</name>
    <dbReference type="NCBI Taxonomy" id="1797720"/>
    <lineage>
        <taxon>Bacteria</taxon>
        <taxon>Candidatus Curtissiibacteriota</taxon>
    </lineage>
</organism>
<sequence>MKPVKRIWKKWLVAARIIGNFQSQLILSLFYLIIFSPVALLYKLLADPFNLRKKLKTNFQKWPHSNDDLEQARKQY</sequence>
<name>A0A1F5GWK4_9BACT</name>
<feature type="transmembrane region" description="Helical" evidence="1">
    <location>
        <begin position="25"/>
        <end position="45"/>
    </location>
</feature>
<dbReference type="AlphaFoldDB" id="A0A1F5GWK4"/>
<evidence type="ECO:0000313" key="3">
    <source>
        <dbReference type="Proteomes" id="UP000176666"/>
    </source>
</evidence>
<gene>
    <name evidence="2" type="ORF">A3F02_02345</name>
</gene>
<protein>
    <submittedName>
        <fullName evidence="2">Uncharacterized protein</fullName>
    </submittedName>
</protein>
<evidence type="ECO:0000256" key="1">
    <source>
        <dbReference type="SAM" id="Phobius"/>
    </source>
</evidence>
<dbReference type="Proteomes" id="UP000176666">
    <property type="component" value="Unassembled WGS sequence"/>
</dbReference>
<keyword evidence="1" id="KW-1133">Transmembrane helix</keyword>